<feature type="binding site" evidence="14">
    <location>
        <position position="143"/>
    </location>
    <ligand>
        <name>L-threonine</name>
        <dbReference type="ChEBI" id="CHEBI:57926"/>
    </ligand>
</feature>
<dbReference type="InterPro" id="IPR038385">
    <property type="entry name" value="Sua5/YwlC_C"/>
</dbReference>
<dbReference type="Pfam" id="PF03481">
    <property type="entry name" value="Sua5_C"/>
    <property type="match status" value="1"/>
</dbReference>
<keyword evidence="8 13" id="KW-0548">Nucleotidyltransferase</keyword>
<dbReference type="STRING" id="744872.Spica_2706"/>
<dbReference type="InterPro" id="IPR010923">
    <property type="entry name" value="T(6)A37_SUA5"/>
</dbReference>
<dbReference type="PANTHER" id="PTHR17490:SF16">
    <property type="entry name" value="THREONYLCARBAMOYL-AMP SYNTHASE"/>
    <property type="match status" value="1"/>
</dbReference>
<dbReference type="PROSITE" id="PS51163">
    <property type="entry name" value="YRDC"/>
    <property type="match status" value="1"/>
</dbReference>
<dbReference type="AlphaFoldDB" id="F8F113"/>
<dbReference type="SUPFAM" id="SSF55821">
    <property type="entry name" value="YrdC/RibB"/>
    <property type="match status" value="1"/>
</dbReference>
<dbReference type="RefSeq" id="WP_013970081.1">
    <property type="nucleotide sequence ID" value="NC_015732.1"/>
</dbReference>
<evidence type="ECO:0000256" key="9">
    <source>
        <dbReference type="ARBA" id="ARBA00022741"/>
    </source>
</evidence>
<dbReference type="GO" id="GO:0003725">
    <property type="term" value="F:double-stranded RNA binding"/>
    <property type="evidence" value="ECO:0007669"/>
    <property type="project" value="UniProtKB-UniRule"/>
</dbReference>
<comment type="catalytic activity">
    <reaction evidence="12 13">
        <text>L-threonine + hydrogencarbonate + ATP = L-threonylcarbamoyladenylate + diphosphate + H2O</text>
        <dbReference type="Rhea" id="RHEA:36407"/>
        <dbReference type="ChEBI" id="CHEBI:15377"/>
        <dbReference type="ChEBI" id="CHEBI:17544"/>
        <dbReference type="ChEBI" id="CHEBI:30616"/>
        <dbReference type="ChEBI" id="CHEBI:33019"/>
        <dbReference type="ChEBI" id="CHEBI:57926"/>
        <dbReference type="ChEBI" id="CHEBI:73682"/>
        <dbReference type="EC" id="2.7.7.87"/>
    </reaction>
</comment>
<dbReference type="GO" id="GO:0006450">
    <property type="term" value="P:regulation of translational fidelity"/>
    <property type="evidence" value="ECO:0007669"/>
    <property type="project" value="TreeGrafter"/>
</dbReference>
<evidence type="ECO:0000256" key="6">
    <source>
        <dbReference type="ARBA" id="ARBA00022679"/>
    </source>
</evidence>
<organism evidence="16 17">
    <name type="scientific">Gracilinema caldarium (strain ATCC 51460 / DSM 7334 / H1)</name>
    <name type="common">Treponema caldarium</name>
    <dbReference type="NCBI Taxonomy" id="744872"/>
    <lineage>
        <taxon>Bacteria</taxon>
        <taxon>Pseudomonadati</taxon>
        <taxon>Spirochaetota</taxon>
        <taxon>Spirochaetia</taxon>
        <taxon>Spirochaetales</taxon>
        <taxon>Breznakiellaceae</taxon>
        <taxon>Gracilinema</taxon>
    </lineage>
</organism>
<keyword evidence="6 13" id="KW-0808">Transferase</keyword>
<sequence length="347" mass="37433">MAELLSTAPEDIERAARALKEGKLVAFPTETVYGLGADATNTTALARVFEAKRRPTFDPLIVHIARSEELPSVADLSQLSAERRTLVTRLIEQFWPGPLTLILPKQPHVPDLATSALPTVAVRLPAHPVAQDLIRRTGLPVAAPSANPFGYLSPTRAEHVKEQLGNKVDFIIDGGRSDVGVESTVLDLSSEEVTILRPGGLARERIESLIGPVHQIDRTTKHPTAPGQLPSHYAPRAALSLYPAGGIPLQFPAQGERTACLFFSDASRAQWLASFQSANPGMEAPLCQVLSHSGSLIEAAANLFDLLHQLDALAVDRILAERVPDRDLGPAINDRLYKARGEAKGNH</sequence>
<feature type="binding site" evidence="14">
    <location>
        <position position="145"/>
    </location>
    <ligand>
        <name>ATP</name>
        <dbReference type="ChEBI" id="CHEBI:30616"/>
    </ligand>
</feature>
<evidence type="ECO:0000256" key="14">
    <source>
        <dbReference type="PIRSR" id="PIRSR004930-1"/>
    </source>
</evidence>
<dbReference type="OrthoDB" id="9814580at2"/>
<evidence type="ECO:0000256" key="5">
    <source>
        <dbReference type="ARBA" id="ARBA00022490"/>
    </source>
</evidence>
<feature type="binding site" evidence="14">
    <location>
        <position position="119"/>
    </location>
    <ligand>
        <name>ATP</name>
        <dbReference type="ChEBI" id="CHEBI:30616"/>
    </ligand>
</feature>
<evidence type="ECO:0000256" key="8">
    <source>
        <dbReference type="ARBA" id="ARBA00022695"/>
    </source>
</evidence>
<dbReference type="InterPro" id="IPR006070">
    <property type="entry name" value="Sua5-like_dom"/>
</dbReference>
<evidence type="ECO:0000259" key="15">
    <source>
        <dbReference type="PROSITE" id="PS51163"/>
    </source>
</evidence>
<evidence type="ECO:0000256" key="1">
    <source>
        <dbReference type="ARBA" id="ARBA00004496"/>
    </source>
</evidence>
<dbReference type="GO" id="GO:0008033">
    <property type="term" value="P:tRNA processing"/>
    <property type="evidence" value="ECO:0007669"/>
    <property type="project" value="UniProtKB-KW"/>
</dbReference>
<evidence type="ECO:0000256" key="12">
    <source>
        <dbReference type="ARBA" id="ARBA00048366"/>
    </source>
</evidence>
<dbReference type="eggNOG" id="COG0009">
    <property type="taxonomic scope" value="Bacteria"/>
</dbReference>
<dbReference type="InterPro" id="IPR005145">
    <property type="entry name" value="Sua5_C"/>
</dbReference>
<dbReference type="PIRSF" id="PIRSF004930">
    <property type="entry name" value="Tln_factor_SUA5"/>
    <property type="match status" value="1"/>
</dbReference>
<keyword evidence="7 13" id="KW-0819">tRNA processing</keyword>
<feature type="binding site" evidence="14">
    <location>
        <position position="63"/>
    </location>
    <ligand>
        <name>ATP</name>
        <dbReference type="ChEBI" id="CHEBI:30616"/>
    </ligand>
</feature>
<reference evidence="17" key="1">
    <citation type="journal article" date="2013" name="Stand. Genomic Sci.">
        <title>Genome sequence of the thermophilic fresh-water bacterium Spirochaeta caldaria type strain (H1(T)), reclassification of Spirochaeta caldaria, Spirochaeta stenostrepta, and Spirochaeta zuelzerae in the genus Treponema as Treponema caldaria comb. nov., Treponema stenostrepta comb. nov., and Treponema zuelzerae comb. nov., and emendation of the genus Treponema.</title>
        <authorList>
            <person name="Abt B."/>
            <person name="Goker M."/>
            <person name="Scheuner C."/>
            <person name="Han C."/>
            <person name="Lu M."/>
            <person name="Misra M."/>
            <person name="Lapidus A."/>
            <person name="Nolan M."/>
            <person name="Lucas S."/>
            <person name="Hammon N."/>
            <person name="Deshpande S."/>
            <person name="Cheng J.F."/>
            <person name="Tapia R."/>
            <person name="Goodwin L.A."/>
            <person name="Pitluck S."/>
            <person name="Liolios K."/>
            <person name="Pagani I."/>
            <person name="Ivanova N."/>
            <person name="Mavromatis K."/>
            <person name="Mikhailova N."/>
            <person name="Huntemann M."/>
            <person name="Pati A."/>
            <person name="Chen A."/>
            <person name="Palaniappan K."/>
            <person name="Land M."/>
            <person name="Hauser L."/>
            <person name="Jeffries C.D."/>
            <person name="Rohde M."/>
            <person name="Spring S."/>
            <person name="Gronow S."/>
            <person name="Detter J.C."/>
            <person name="Bristow J."/>
            <person name="Eisen J.A."/>
            <person name="Markowitz V."/>
            <person name="Hugenholtz P."/>
            <person name="Kyrpides N.C."/>
            <person name="Woyke T."/>
            <person name="Klenk H.P."/>
        </authorList>
    </citation>
    <scope>NUCLEOTIDE SEQUENCE</scope>
    <source>
        <strain evidence="17">ATCC 51460 / DSM 7334 / H1</strain>
    </source>
</reference>
<keyword evidence="9 13" id="KW-0547">Nucleotide-binding</keyword>
<feature type="domain" description="YrdC-like" evidence="15">
    <location>
        <begin position="9"/>
        <end position="201"/>
    </location>
</feature>
<evidence type="ECO:0000313" key="16">
    <source>
        <dbReference type="EMBL" id="AEJ20803.1"/>
    </source>
</evidence>
<dbReference type="GO" id="GO:0061710">
    <property type="term" value="F:L-threonylcarbamoyladenylate synthase"/>
    <property type="evidence" value="ECO:0007669"/>
    <property type="project" value="UniProtKB-EC"/>
</dbReference>
<name>F8F113_GRAC1</name>
<dbReference type="Pfam" id="PF01300">
    <property type="entry name" value="Sua5_yciO_yrdC"/>
    <property type="match status" value="1"/>
</dbReference>
<evidence type="ECO:0000313" key="17">
    <source>
        <dbReference type="Proteomes" id="UP000000503"/>
    </source>
</evidence>
<evidence type="ECO:0000256" key="13">
    <source>
        <dbReference type="PIRNR" id="PIRNR004930"/>
    </source>
</evidence>
<comment type="similarity">
    <text evidence="2 13">Belongs to the SUA5 family.</text>
</comment>
<dbReference type="GO" id="GO:0005737">
    <property type="term" value="C:cytoplasm"/>
    <property type="evidence" value="ECO:0007669"/>
    <property type="project" value="UniProtKB-SubCell"/>
</dbReference>
<feature type="binding site" evidence="14">
    <location>
        <position position="153"/>
    </location>
    <ligand>
        <name>ATP</name>
        <dbReference type="ChEBI" id="CHEBI:30616"/>
    </ligand>
</feature>
<dbReference type="InterPro" id="IPR050156">
    <property type="entry name" value="TC-AMP_synthase_SUA5"/>
</dbReference>
<evidence type="ECO:0000256" key="3">
    <source>
        <dbReference type="ARBA" id="ARBA00012584"/>
    </source>
</evidence>
<accession>F8F113</accession>
<dbReference type="Proteomes" id="UP000000503">
    <property type="component" value="Chromosome"/>
</dbReference>
<feature type="binding site" evidence="14">
    <location>
        <position position="233"/>
    </location>
    <ligand>
        <name>ATP</name>
        <dbReference type="ChEBI" id="CHEBI:30616"/>
    </ligand>
</feature>
<dbReference type="EC" id="2.7.7.87" evidence="3 13"/>
<dbReference type="FunFam" id="3.90.870.10:FF:000009">
    <property type="entry name" value="Threonylcarbamoyl-AMP synthase, putative"/>
    <property type="match status" value="1"/>
</dbReference>
<keyword evidence="10 13" id="KW-0067">ATP-binding</keyword>
<dbReference type="HOGENOM" id="CLU_031397_0_0_12"/>
<feature type="binding site" evidence="14">
    <location>
        <position position="123"/>
    </location>
    <ligand>
        <name>L-threonine</name>
        <dbReference type="ChEBI" id="CHEBI:57926"/>
    </ligand>
</feature>
<dbReference type="NCBIfam" id="TIGR00057">
    <property type="entry name" value="L-threonylcarbamoyladenylate synthase"/>
    <property type="match status" value="1"/>
</dbReference>
<dbReference type="PANTHER" id="PTHR17490">
    <property type="entry name" value="SUA5"/>
    <property type="match status" value="1"/>
</dbReference>
<dbReference type="InterPro" id="IPR017945">
    <property type="entry name" value="DHBP_synth_RibB-like_a/b_dom"/>
</dbReference>
<evidence type="ECO:0000256" key="4">
    <source>
        <dbReference type="ARBA" id="ARBA00015492"/>
    </source>
</evidence>
<evidence type="ECO:0000256" key="11">
    <source>
        <dbReference type="ARBA" id="ARBA00029774"/>
    </source>
</evidence>
<feature type="binding site" evidence="14">
    <location>
        <position position="54"/>
    </location>
    <ligand>
        <name>ATP</name>
        <dbReference type="ChEBI" id="CHEBI:30616"/>
    </ligand>
</feature>
<evidence type="ECO:0000256" key="7">
    <source>
        <dbReference type="ARBA" id="ARBA00022694"/>
    </source>
</evidence>
<dbReference type="Gene3D" id="3.90.870.10">
    <property type="entry name" value="DHBP synthase"/>
    <property type="match status" value="1"/>
</dbReference>
<dbReference type="GO" id="GO:0000049">
    <property type="term" value="F:tRNA binding"/>
    <property type="evidence" value="ECO:0007669"/>
    <property type="project" value="TreeGrafter"/>
</dbReference>
<dbReference type="GO" id="GO:0005524">
    <property type="term" value="F:ATP binding"/>
    <property type="evidence" value="ECO:0007669"/>
    <property type="project" value="UniProtKB-UniRule"/>
</dbReference>
<feature type="binding site" evidence="14">
    <location>
        <position position="197"/>
    </location>
    <ligand>
        <name>ATP</name>
        <dbReference type="ChEBI" id="CHEBI:30616"/>
    </ligand>
</feature>
<dbReference type="Gene3D" id="3.40.50.11030">
    <property type="entry name" value="Threonylcarbamoyl-AMP synthase, C-terminal domain"/>
    <property type="match status" value="1"/>
</dbReference>
<proteinExistence type="inferred from homology"/>
<feature type="binding site" evidence="14">
    <location>
        <position position="183"/>
    </location>
    <ligand>
        <name>L-threonine</name>
        <dbReference type="ChEBI" id="CHEBI:57926"/>
    </ligand>
</feature>
<keyword evidence="17" id="KW-1185">Reference proteome</keyword>
<keyword evidence="5 13" id="KW-0963">Cytoplasm</keyword>
<dbReference type="EMBL" id="CP002868">
    <property type="protein sequence ID" value="AEJ20803.1"/>
    <property type="molecule type" value="Genomic_DNA"/>
</dbReference>
<feature type="binding site" evidence="14">
    <location>
        <position position="31"/>
    </location>
    <ligand>
        <name>L-threonine</name>
        <dbReference type="ChEBI" id="CHEBI:57926"/>
    </ligand>
</feature>
<dbReference type="KEGG" id="scd:Spica_2706"/>
<protein>
    <recommendedName>
        <fullName evidence="4 13">Threonylcarbamoyl-AMP synthase</fullName>
        <shortName evidence="13">TC-AMP synthase</shortName>
        <ecNumber evidence="3 13">2.7.7.87</ecNumber>
    </recommendedName>
    <alternativeName>
        <fullName evidence="11 13">L-threonylcarbamoyladenylate synthase</fullName>
    </alternativeName>
</protein>
<evidence type="ECO:0000256" key="10">
    <source>
        <dbReference type="ARBA" id="ARBA00022840"/>
    </source>
</evidence>
<comment type="function">
    <text evidence="13">Required for the formation of a threonylcarbamoyl group on adenosine at position 37 (t(6)A37) in tRNAs that read codons beginning with adenine.</text>
</comment>
<comment type="subcellular location">
    <subcellularLocation>
        <location evidence="1 13">Cytoplasm</location>
    </subcellularLocation>
</comment>
<gene>
    <name evidence="16" type="ordered locus">Spica_2706</name>
</gene>
<evidence type="ECO:0000256" key="2">
    <source>
        <dbReference type="ARBA" id="ARBA00007663"/>
    </source>
</evidence>